<evidence type="ECO:0000256" key="2">
    <source>
        <dbReference type="ARBA" id="ARBA00022448"/>
    </source>
</evidence>
<dbReference type="Proteomes" id="UP001649230">
    <property type="component" value="Chromosome"/>
</dbReference>
<comment type="similarity">
    <text evidence="1 4">Belongs to the bacterial solute-binding protein 9 family.</text>
</comment>
<dbReference type="InterPro" id="IPR006127">
    <property type="entry name" value="ZnuA-like"/>
</dbReference>
<name>A0ABY3SNS1_9BACL</name>
<evidence type="ECO:0000313" key="7">
    <source>
        <dbReference type="Proteomes" id="UP001649230"/>
    </source>
</evidence>
<evidence type="ECO:0000256" key="3">
    <source>
        <dbReference type="ARBA" id="ARBA00022729"/>
    </source>
</evidence>
<dbReference type="Pfam" id="PF01297">
    <property type="entry name" value="ZnuA"/>
    <property type="match status" value="1"/>
</dbReference>
<keyword evidence="3 5" id="KW-0732">Signal</keyword>
<evidence type="ECO:0000313" key="6">
    <source>
        <dbReference type="EMBL" id="UJF35462.1"/>
    </source>
</evidence>
<accession>A0ABY3SNS1</accession>
<dbReference type="RefSeq" id="WP_235122028.1">
    <property type="nucleotide sequence ID" value="NZ_CP090978.1"/>
</dbReference>
<dbReference type="PROSITE" id="PS51257">
    <property type="entry name" value="PROKAR_LIPOPROTEIN"/>
    <property type="match status" value="1"/>
</dbReference>
<dbReference type="EMBL" id="CP090978">
    <property type="protein sequence ID" value="UJF35462.1"/>
    <property type="molecule type" value="Genomic_DNA"/>
</dbReference>
<dbReference type="SUPFAM" id="SSF53807">
    <property type="entry name" value="Helical backbone' metal receptor"/>
    <property type="match status" value="1"/>
</dbReference>
<evidence type="ECO:0000256" key="5">
    <source>
        <dbReference type="SAM" id="SignalP"/>
    </source>
</evidence>
<dbReference type="InterPro" id="IPR006128">
    <property type="entry name" value="Lipoprotein_PsaA-like"/>
</dbReference>
<proteinExistence type="inferred from homology"/>
<sequence length="332" mass="36284">MKPFIVKILLFSAVSTIVLAGCSSSTSGSASKSSSTPAGTNAKKKLKVVTTFYPMYEFSKQVAGGHADVIALVPAGAEPHDWEPTAKDMTQIQDSDVFVYNGAGVEHWVEKALNSLHKDSSIVVEASKGIELMEGTAEEDEDVHEHGEDEKASIKPGMVMDPHVWLDPVLAQQEVLAIQAAFEKADPAHKEDYKHNATEYISKLQELDQLFRNTLADVKRKEFVTQHAAFAYLAKRYGLTQVPIAGLSPEEEPAASKMADIVQFAKDHQVQTIFFETLVDPKVAETVASEIGAKSAVLNPIEGLTDEDKKQNLDYIGIMKMNLNALKLALNE</sequence>
<keyword evidence="2 4" id="KW-0813">Transport</keyword>
<dbReference type="PRINTS" id="PR00690">
    <property type="entry name" value="ADHESNFAMILY"/>
</dbReference>
<reference evidence="6 7" key="1">
    <citation type="journal article" date="2024" name="Int. J. Syst. Evol. Microbiol.">
        <title>Paenibacillus hexagrammi sp. nov., a novel bacterium isolated from the gut content of Hexagrammos agrammus.</title>
        <authorList>
            <person name="Jung H.K."/>
            <person name="Kim D.G."/>
            <person name="Zin H."/>
            <person name="Park J."/>
            <person name="Jung H."/>
            <person name="Kim Y.O."/>
            <person name="Kong H.J."/>
            <person name="Kim J.W."/>
            <person name="Kim Y.S."/>
        </authorList>
    </citation>
    <scope>NUCLEOTIDE SEQUENCE [LARGE SCALE GENOMIC DNA]</scope>
    <source>
        <strain evidence="6 7">YPD9-1</strain>
    </source>
</reference>
<dbReference type="Gene3D" id="3.40.50.1980">
    <property type="entry name" value="Nitrogenase molybdenum iron protein domain"/>
    <property type="match status" value="2"/>
</dbReference>
<dbReference type="PRINTS" id="PR00691">
    <property type="entry name" value="ADHESINB"/>
</dbReference>
<feature type="signal peptide" evidence="5">
    <location>
        <begin position="1"/>
        <end position="20"/>
    </location>
</feature>
<evidence type="ECO:0000256" key="1">
    <source>
        <dbReference type="ARBA" id="ARBA00011028"/>
    </source>
</evidence>
<gene>
    <name evidence="6" type="ORF">L0M14_10375</name>
</gene>
<organism evidence="6 7">
    <name type="scientific">Paenibacillus hexagrammi</name>
    <dbReference type="NCBI Taxonomy" id="2908839"/>
    <lineage>
        <taxon>Bacteria</taxon>
        <taxon>Bacillati</taxon>
        <taxon>Bacillota</taxon>
        <taxon>Bacilli</taxon>
        <taxon>Bacillales</taxon>
        <taxon>Paenibacillaceae</taxon>
        <taxon>Paenibacillus</taxon>
    </lineage>
</organism>
<protein>
    <submittedName>
        <fullName evidence="6">Metal ABC transporter substrate-binding protein</fullName>
    </submittedName>
</protein>
<feature type="chain" id="PRO_5045896376" evidence="5">
    <location>
        <begin position="21"/>
        <end position="332"/>
    </location>
</feature>
<dbReference type="PANTHER" id="PTHR42953">
    <property type="entry name" value="HIGH-AFFINITY ZINC UPTAKE SYSTEM PROTEIN ZNUA-RELATED"/>
    <property type="match status" value="1"/>
</dbReference>
<dbReference type="InterPro" id="IPR006129">
    <property type="entry name" value="AdhesinB"/>
</dbReference>
<keyword evidence="7" id="KW-1185">Reference proteome</keyword>
<dbReference type="PANTHER" id="PTHR42953:SF3">
    <property type="entry name" value="HIGH-AFFINITY ZINC UPTAKE SYSTEM PROTEIN ZNUA"/>
    <property type="match status" value="1"/>
</dbReference>
<dbReference type="CDD" id="cd01017">
    <property type="entry name" value="AdcA"/>
    <property type="match status" value="1"/>
</dbReference>
<dbReference type="InterPro" id="IPR050492">
    <property type="entry name" value="Bact_metal-bind_prot9"/>
</dbReference>
<evidence type="ECO:0000256" key="4">
    <source>
        <dbReference type="RuleBase" id="RU003512"/>
    </source>
</evidence>